<organism evidence="1 2">
    <name type="scientific">Pseudoalteromonas haloplanktis</name>
    <name type="common">Alteromonas haloplanktis</name>
    <dbReference type="NCBI Taxonomy" id="228"/>
    <lineage>
        <taxon>Bacteria</taxon>
        <taxon>Pseudomonadati</taxon>
        <taxon>Pseudomonadota</taxon>
        <taxon>Gammaproteobacteria</taxon>
        <taxon>Alteromonadales</taxon>
        <taxon>Pseudoalteromonadaceae</taxon>
        <taxon>Pseudoalteromonas</taxon>
    </lineage>
</organism>
<proteinExistence type="predicted"/>
<dbReference type="Proteomes" id="UP001226574">
    <property type="component" value="Unassembled WGS sequence"/>
</dbReference>
<keyword evidence="2" id="KW-1185">Reference proteome</keyword>
<evidence type="ECO:0000313" key="1">
    <source>
        <dbReference type="EMBL" id="MDQ9094191.1"/>
    </source>
</evidence>
<dbReference type="RefSeq" id="WP_309039879.1">
    <property type="nucleotide sequence ID" value="NZ_JAVIFY010000036.1"/>
</dbReference>
<dbReference type="EMBL" id="JAVIFY010000036">
    <property type="protein sequence ID" value="MDQ9094191.1"/>
    <property type="molecule type" value="Genomic_DNA"/>
</dbReference>
<comment type="caution">
    <text evidence="1">The sequence shown here is derived from an EMBL/GenBank/DDBJ whole genome shotgun (WGS) entry which is preliminary data.</text>
</comment>
<evidence type="ECO:0008006" key="3">
    <source>
        <dbReference type="Google" id="ProtNLM"/>
    </source>
</evidence>
<reference evidence="1 2" key="1">
    <citation type="submission" date="2023-08" db="EMBL/GenBank/DDBJ databases">
        <title>Pseudoalteromonas haloplanktis LL1 genome.</title>
        <authorList>
            <person name="Wu S."/>
        </authorList>
    </citation>
    <scope>NUCLEOTIDE SEQUENCE [LARGE SCALE GENOMIC DNA]</scope>
    <source>
        <strain evidence="1 2">LL1</strain>
    </source>
</reference>
<name>A0ABU1BI79_PSEHA</name>
<accession>A0ABU1BI79</accession>
<sequence length="219" mass="25549">MEDTTGSKKNKRKFKQTKQLVRLALNDGWTQNEIKEACRVQQSIVSGWKSGATQGTEQQLKPLLEIYGHKLRRNSFRLYWNIDPETNSKNFHKVEGKVILNQAFYDARRVKYKLEKKVPQHKLTIHHQGNNKFRVVYQNRLKFKHSNAELESTVEDAIWDAFVSEQYELAELLLIIDKYAEKTLAEYPSDANTLPFILRQALLNHGFAIDGVVEYPAVW</sequence>
<evidence type="ECO:0000313" key="2">
    <source>
        <dbReference type="Proteomes" id="UP001226574"/>
    </source>
</evidence>
<gene>
    <name evidence="1" type="ORF">RC083_21770</name>
</gene>
<protein>
    <recommendedName>
        <fullName evidence="3">HTH cro/C1-type domain-containing protein</fullName>
    </recommendedName>
</protein>